<feature type="domain" description="Response regulatory" evidence="6">
    <location>
        <begin position="3"/>
        <end position="125"/>
    </location>
</feature>
<dbReference type="Pfam" id="PF04397">
    <property type="entry name" value="LytTR"/>
    <property type="match status" value="1"/>
</dbReference>
<evidence type="ECO:0000313" key="8">
    <source>
        <dbReference type="EMBL" id="MFC6164334.1"/>
    </source>
</evidence>
<keyword evidence="1" id="KW-0963">Cytoplasm</keyword>
<feature type="domain" description="HTH LytTR-type" evidence="7">
    <location>
        <begin position="153"/>
        <end position="241"/>
    </location>
</feature>
<dbReference type="PROSITE" id="PS50930">
    <property type="entry name" value="HTH_LYTTR"/>
    <property type="match status" value="1"/>
</dbReference>
<evidence type="ECO:0000256" key="1">
    <source>
        <dbReference type="ARBA" id="ARBA00022490"/>
    </source>
</evidence>
<dbReference type="PANTHER" id="PTHR37299">
    <property type="entry name" value="TRANSCRIPTIONAL REGULATOR-RELATED"/>
    <property type="match status" value="1"/>
</dbReference>
<dbReference type="PROSITE" id="PS50110">
    <property type="entry name" value="RESPONSE_REGULATORY"/>
    <property type="match status" value="1"/>
</dbReference>
<accession>A0ABW1R577</accession>
<name>A0ABW1R577_9LACO</name>
<dbReference type="InterPro" id="IPR007492">
    <property type="entry name" value="LytTR_DNA-bd_dom"/>
</dbReference>
<dbReference type="Proteomes" id="UP001596253">
    <property type="component" value="Unassembled WGS sequence"/>
</dbReference>
<dbReference type="Gene3D" id="3.40.50.2300">
    <property type="match status" value="1"/>
</dbReference>
<evidence type="ECO:0000256" key="2">
    <source>
        <dbReference type="ARBA" id="ARBA00023012"/>
    </source>
</evidence>
<feature type="modified residue" description="4-aspartylphosphate" evidence="5">
    <location>
        <position position="59"/>
    </location>
</feature>
<dbReference type="InterPro" id="IPR011006">
    <property type="entry name" value="CheY-like_superfamily"/>
</dbReference>
<comment type="function">
    <text evidence="4">Required for high-level post-exponential phase expression of a series of secreted proteins.</text>
</comment>
<evidence type="ECO:0000259" key="6">
    <source>
        <dbReference type="PROSITE" id="PS50110"/>
    </source>
</evidence>
<dbReference type="SMART" id="SM00448">
    <property type="entry name" value="REC"/>
    <property type="match status" value="1"/>
</dbReference>
<dbReference type="SMART" id="SM00850">
    <property type="entry name" value="LytTR"/>
    <property type="match status" value="1"/>
</dbReference>
<dbReference type="InterPro" id="IPR046947">
    <property type="entry name" value="LytR-like"/>
</dbReference>
<keyword evidence="3" id="KW-0010">Activator</keyword>
<organism evidence="8 9">
    <name type="scientific">Lactiplantibacillus dongliensis</name>
    <dbReference type="NCBI Taxonomy" id="2559919"/>
    <lineage>
        <taxon>Bacteria</taxon>
        <taxon>Bacillati</taxon>
        <taxon>Bacillota</taxon>
        <taxon>Bacilli</taxon>
        <taxon>Lactobacillales</taxon>
        <taxon>Lactobacillaceae</taxon>
        <taxon>Lactiplantibacillus</taxon>
    </lineage>
</organism>
<evidence type="ECO:0000256" key="5">
    <source>
        <dbReference type="PROSITE-ProRule" id="PRU00169"/>
    </source>
</evidence>
<comment type="caution">
    <text evidence="8">The sequence shown here is derived from an EMBL/GenBank/DDBJ whole genome shotgun (WGS) entry which is preliminary data.</text>
</comment>
<gene>
    <name evidence="8" type="ORF">ACFP3T_06615</name>
</gene>
<keyword evidence="5" id="KW-0597">Phosphoprotein</keyword>
<evidence type="ECO:0000259" key="7">
    <source>
        <dbReference type="PROSITE" id="PS50930"/>
    </source>
</evidence>
<proteinExistence type="predicted"/>
<sequence length="241" mass="27920">MIDVYVCEDDEKQLATLKQYINDYIMIEAAPMQLKLATSNPYELLENVDNQHKRLYFLDIALGSDINGLELAQRIRQIDSNCKLVFITTHTEMMFLVFKYQLEVLDYIIKDEPDAFHQRVAQVLALALVRFEQSKIASADYVQFKMDSQARQVQVSDILYIESSPVQHKLVVHLENGTFEYYGTIKDAESLHADLYRCHKSYVVNCKKISIVNKRDREIELNNGESIICSIKAARELARML</sequence>
<evidence type="ECO:0000313" key="9">
    <source>
        <dbReference type="Proteomes" id="UP001596253"/>
    </source>
</evidence>
<dbReference type="InterPro" id="IPR001789">
    <property type="entry name" value="Sig_transdc_resp-reg_receiver"/>
</dbReference>
<dbReference type="Pfam" id="PF00072">
    <property type="entry name" value="Response_reg"/>
    <property type="match status" value="1"/>
</dbReference>
<dbReference type="RefSeq" id="WP_137641409.1">
    <property type="nucleotide sequence ID" value="NZ_BJDK01000059.1"/>
</dbReference>
<dbReference type="EMBL" id="JBHSSD010000031">
    <property type="protein sequence ID" value="MFC6164334.1"/>
    <property type="molecule type" value="Genomic_DNA"/>
</dbReference>
<reference evidence="9" key="1">
    <citation type="journal article" date="2019" name="Int. J. Syst. Evol. Microbiol.">
        <title>The Global Catalogue of Microorganisms (GCM) 10K type strain sequencing project: providing services to taxonomists for standard genome sequencing and annotation.</title>
        <authorList>
            <consortium name="The Broad Institute Genomics Platform"/>
            <consortium name="The Broad Institute Genome Sequencing Center for Infectious Disease"/>
            <person name="Wu L."/>
            <person name="Ma J."/>
        </authorList>
    </citation>
    <scope>NUCLEOTIDE SEQUENCE [LARGE SCALE GENOMIC DNA]</scope>
    <source>
        <strain evidence="9">CCM 8932</strain>
    </source>
</reference>
<dbReference type="PANTHER" id="PTHR37299:SF3">
    <property type="entry name" value="STAGE 0 SPORULATION PROTEIN A HOMOLOG"/>
    <property type="match status" value="1"/>
</dbReference>
<keyword evidence="9" id="KW-1185">Reference proteome</keyword>
<protein>
    <submittedName>
        <fullName evidence="8">LytR/AlgR family response regulator transcription factor</fullName>
    </submittedName>
</protein>
<dbReference type="Gene3D" id="2.40.50.1020">
    <property type="entry name" value="LytTr DNA-binding domain"/>
    <property type="match status" value="1"/>
</dbReference>
<evidence type="ECO:0000256" key="3">
    <source>
        <dbReference type="ARBA" id="ARBA00023159"/>
    </source>
</evidence>
<evidence type="ECO:0000256" key="4">
    <source>
        <dbReference type="ARBA" id="ARBA00037164"/>
    </source>
</evidence>
<keyword evidence="2" id="KW-0902">Two-component regulatory system</keyword>
<dbReference type="SUPFAM" id="SSF52172">
    <property type="entry name" value="CheY-like"/>
    <property type="match status" value="1"/>
</dbReference>